<organism evidence="1 2">
    <name type="scientific">Parashewanella curva</name>
    <dbReference type="NCBI Taxonomy" id="2338552"/>
    <lineage>
        <taxon>Bacteria</taxon>
        <taxon>Pseudomonadati</taxon>
        <taxon>Pseudomonadota</taxon>
        <taxon>Gammaproteobacteria</taxon>
        <taxon>Alteromonadales</taxon>
        <taxon>Shewanellaceae</taxon>
        <taxon>Parashewanella</taxon>
    </lineage>
</organism>
<accession>A0A3L8PXB4</accession>
<evidence type="ECO:0000313" key="2">
    <source>
        <dbReference type="Proteomes" id="UP000281474"/>
    </source>
</evidence>
<protein>
    <submittedName>
        <fullName evidence="1">Uncharacterized protein</fullName>
    </submittedName>
</protein>
<dbReference type="Proteomes" id="UP000281474">
    <property type="component" value="Unassembled WGS sequence"/>
</dbReference>
<proteinExistence type="predicted"/>
<name>A0A3L8PXB4_9GAMM</name>
<keyword evidence="2" id="KW-1185">Reference proteome</keyword>
<reference evidence="1 2" key="1">
    <citation type="submission" date="2018-09" db="EMBL/GenBank/DDBJ databases">
        <title>Phylogeny of the Shewanellaceae, and recommendation for two new genera, Pseudoshewanella and Parashewanella.</title>
        <authorList>
            <person name="Wang G."/>
        </authorList>
    </citation>
    <scope>NUCLEOTIDE SEQUENCE [LARGE SCALE GENOMIC DNA]</scope>
    <source>
        <strain evidence="1 2">C51</strain>
    </source>
</reference>
<sequence length="231" mass="25848">MYQSIYMSVHVPRTSQINDITIEVKSTNKLKEVCFAEGNSHKLTVTRSMCGEVEYKLEVNQDSSASDGNEVSQTSAIGNSVSKLFSTQSDHKQRSRVAPPICCTISDKINLQQFNLWLVDGKTETIYKYKPAHQSIDSHSSYTMSPAPGLTVTNTQGNMYFQIDHSKLKKQSNGEVSFETKFDFAIKGDDELVETVSVRVTSKTGVEDLKLEVFLSTGEPLVFKRIPFVRT</sequence>
<dbReference type="EMBL" id="QZEI01000021">
    <property type="protein sequence ID" value="RLV60107.1"/>
    <property type="molecule type" value="Genomic_DNA"/>
</dbReference>
<dbReference type="AlphaFoldDB" id="A0A3L8PXB4"/>
<gene>
    <name evidence="1" type="ORF">D5018_08805</name>
</gene>
<evidence type="ECO:0000313" key="1">
    <source>
        <dbReference type="EMBL" id="RLV60107.1"/>
    </source>
</evidence>
<comment type="caution">
    <text evidence="1">The sequence shown here is derived from an EMBL/GenBank/DDBJ whole genome shotgun (WGS) entry which is preliminary data.</text>
</comment>